<dbReference type="Pfam" id="PF17776">
    <property type="entry name" value="NLRC4_HD2"/>
    <property type="match status" value="1"/>
</dbReference>
<feature type="domain" description="B30.2/SPRY" evidence="8">
    <location>
        <begin position="991"/>
        <end position="1185"/>
    </location>
</feature>
<dbReference type="SUPFAM" id="SSF52047">
    <property type="entry name" value="RNI-like"/>
    <property type="match status" value="1"/>
</dbReference>
<dbReference type="OrthoDB" id="120976at2759"/>
<dbReference type="InterPro" id="IPR041267">
    <property type="entry name" value="NLRP_HD2"/>
</dbReference>
<dbReference type="GeneID" id="108918466"/>
<dbReference type="Pfam" id="PF14484">
    <property type="entry name" value="FISNA"/>
    <property type="match status" value="1"/>
</dbReference>
<protein>
    <submittedName>
        <fullName evidence="10">NACHT, LRR and PYD domains-containing protein 12-like</fullName>
    </submittedName>
</protein>
<comment type="subcellular location">
    <subcellularLocation>
        <location evidence="1">Cytoplasm</location>
    </subcellularLocation>
</comment>
<feature type="compositionally biased region" description="Basic and acidic residues" evidence="7">
    <location>
        <begin position="57"/>
        <end position="71"/>
    </location>
</feature>
<dbReference type="GeneTree" id="ENSGT01070000253760"/>
<evidence type="ECO:0000313" key="11">
    <source>
        <dbReference type="Proteomes" id="UP000694397"/>
    </source>
</evidence>
<evidence type="ECO:0000256" key="6">
    <source>
        <dbReference type="ARBA" id="ARBA00022840"/>
    </source>
</evidence>
<evidence type="ECO:0000256" key="5">
    <source>
        <dbReference type="ARBA" id="ARBA00022741"/>
    </source>
</evidence>
<dbReference type="RefSeq" id="XP_018581252.1">
    <property type="nucleotide sequence ID" value="XM_018725736.1"/>
</dbReference>
<dbReference type="PROSITE" id="PS50837">
    <property type="entry name" value="NACHT"/>
    <property type="match status" value="1"/>
</dbReference>
<dbReference type="GO" id="GO:0005737">
    <property type="term" value="C:cytoplasm"/>
    <property type="evidence" value="ECO:0007669"/>
    <property type="project" value="UniProtKB-SubCell"/>
</dbReference>
<dbReference type="InterPro" id="IPR051261">
    <property type="entry name" value="NLR"/>
</dbReference>
<dbReference type="InterPro" id="IPR003879">
    <property type="entry name" value="Butyrophylin_SPRY"/>
</dbReference>
<evidence type="ECO:0000313" key="10">
    <source>
        <dbReference type="Ensembl" id="ENSSFOP00015005780.2"/>
    </source>
</evidence>
<dbReference type="InterPro" id="IPR043136">
    <property type="entry name" value="B30.2/SPRY_sf"/>
</dbReference>
<dbReference type="Pfam" id="PF00622">
    <property type="entry name" value="SPRY"/>
    <property type="match status" value="1"/>
</dbReference>
<reference evidence="10" key="3">
    <citation type="submission" date="2025-09" db="UniProtKB">
        <authorList>
            <consortium name="Ensembl"/>
        </authorList>
    </citation>
    <scope>IDENTIFICATION</scope>
</reference>
<dbReference type="InterPro" id="IPR029495">
    <property type="entry name" value="NACHT-assoc"/>
</dbReference>
<dbReference type="Pfam" id="PF05729">
    <property type="entry name" value="NACHT"/>
    <property type="match status" value="1"/>
</dbReference>
<sequence length="1185" mass="132996">MSLRGEHEEGSAFSAMCLYGELEESDSNSEAGAYCSAEDDSGDSETSVYCDAEEGSDSDKVHHERTQQRTDLKSLLEMGGQLKSSTVTGEPLLCSPIAHGMQNNAQGNISMPVNLPSSIVAQNGGNVAVSHMVGCNVGGSVNISISISPNVSNTAKTWDTLGAKDPDQCLHKVQEKLKLRLRSKFGNISEGIAQSGKQRLLYSIYTELFITEGGSEGVNNEHEVRQMEATSRTQRSHDIQMNCNDIFKPLLGEEKLIRTVLTKGIAGIGKTVSVQKFILDWAEGKANTDVHLVITLSFRDINRKEYKEYSLLELIHHYFPEVKEIKSDLDKLKVVFIFDGLDECRLTLDFLNREEWFDVEESTSLDVILVNLINGNLLPSALIWITSRPAAASQIPDECVHRVTEIRGFNDSQKEEYFKKRFGDQDLATRIISLMKKSRSLYIMCHIPVFCWISATVLKKSLESQEGSQAIPTTLTQMYTQFLLIQTKRKNKKYHGTSERNQNKMSQSDRDIILKLGNLAFQQLEKGNLIFYEEDLNECGIHVSDTSVCSVVCTEIFKEEDVMLEEKVYSFVHLTVQEFLAALHVFHVYKNSKTNLLDTKLDTTLTMFELHKSAVSKALQNKNGHFDIFLRFLLGISLNSNQKLLQNILEQTDSSSDNTDETIKYIKKRISSSISPEKSINLFHCLNELNDSSLMQEIQNYLSSGRLSEETLSPTQWSALVFVLLTSEEVLDVFDLKKYIRSEEALLKLLPVIKLSKTAMLDQCELTGQCCEDLASTLSSNFSNLKELDLSNNDLEDSGVKLLSVGLQNPHCKLETLRLEQCKLTEKCCEALALALSSDSNLREVDLSDNELHDLGMKLLSSGLGNPHCKVETLRLHLCKLTEECCEALASVLSSKSSQLRKLDLSNNDLQDSGVKLLSAGLANPHCKLEMLRMSGCQITEDGCACLASALHSNPSHLRELDLSYNHAGVLGVQLLSAGLENPNHRLQKLNVDHGGECRIKPGLLKYACQVTLDPNTAHRNIFFSNRNRKVTNGEEEYPYPDHPERFDYWHQVLCKEGLSGRCYWEVEWKSQGSGAEVGMTYKGLSRKGDDFDCGLGTNEKSWSLYWTTKSYCAFHDRKKKNNSTSSSVSLRVGVYLDWMAGTLSFYSITHDEMILVYRFLSRFKEPLYPGFSLERGSSVSIREL</sequence>
<keyword evidence="3" id="KW-0433">Leucine-rich repeat</keyword>
<dbReference type="AlphaFoldDB" id="A0A8C9R672"/>
<dbReference type="InterPro" id="IPR027417">
    <property type="entry name" value="P-loop_NTPase"/>
</dbReference>
<feature type="region of interest" description="Disordered" evidence="7">
    <location>
        <begin position="28"/>
        <end position="71"/>
    </location>
</feature>
<dbReference type="InterPro" id="IPR006574">
    <property type="entry name" value="PRY"/>
</dbReference>
<reference evidence="10" key="2">
    <citation type="submission" date="2025-08" db="UniProtKB">
        <authorList>
            <consortium name="Ensembl"/>
        </authorList>
    </citation>
    <scope>IDENTIFICATION</scope>
</reference>
<dbReference type="FunFam" id="3.40.50.300:FF:000210">
    <property type="entry name" value="Si:dkey-16p6.1"/>
    <property type="match status" value="1"/>
</dbReference>
<dbReference type="PRINTS" id="PR01407">
    <property type="entry name" value="BUTYPHLNCDUF"/>
</dbReference>
<dbReference type="InterPro" id="IPR003877">
    <property type="entry name" value="SPRY_dom"/>
</dbReference>
<dbReference type="PANTHER" id="PTHR24106">
    <property type="entry name" value="NACHT, LRR AND CARD DOMAINS-CONTAINING"/>
    <property type="match status" value="1"/>
</dbReference>
<feature type="domain" description="NACHT" evidence="9">
    <location>
        <begin position="258"/>
        <end position="391"/>
    </location>
</feature>
<dbReference type="InterPro" id="IPR032675">
    <property type="entry name" value="LRR_dom_sf"/>
</dbReference>
<name>A0A8C9R672_SCLFO</name>
<accession>A0A8C9R672</accession>
<gene>
    <name evidence="10" type="primary">LOC108918466</name>
</gene>
<evidence type="ECO:0000256" key="4">
    <source>
        <dbReference type="ARBA" id="ARBA00022737"/>
    </source>
</evidence>
<proteinExistence type="predicted"/>
<dbReference type="Gene3D" id="2.60.120.920">
    <property type="match status" value="1"/>
</dbReference>
<keyword evidence="5" id="KW-0547">Nucleotide-binding</keyword>
<organism evidence="10 11">
    <name type="scientific">Scleropages formosus</name>
    <name type="common">Asian bonytongue</name>
    <name type="synonym">Osteoglossum formosum</name>
    <dbReference type="NCBI Taxonomy" id="113540"/>
    <lineage>
        <taxon>Eukaryota</taxon>
        <taxon>Metazoa</taxon>
        <taxon>Chordata</taxon>
        <taxon>Craniata</taxon>
        <taxon>Vertebrata</taxon>
        <taxon>Euteleostomi</taxon>
        <taxon>Actinopterygii</taxon>
        <taxon>Neopterygii</taxon>
        <taxon>Teleostei</taxon>
        <taxon>Osteoglossocephala</taxon>
        <taxon>Osteoglossomorpha</taxon>
        <taxon>Osteoglossiformes</taxon>
        <taxon>Osteoglossidae</taxon>
        <taxon>Scleropages</taxon>
    </lineage>
</organism>
<dbReference type="Pfam" id="PF17779">
    <property type="entry name" value="WHD_NOD2"/>
    <property type="match status" value="1"/>
</dbReference>
<keyword evidence="4" id="KW-0677">Repeat</keyword>
<dbReference type="FunFam" id="3.80.10.10:FF:000100">
    <property type="entry name" value="Si:dkey-11n14.1"/>
    <property type="match status" value="2"/>
</dbReference>
<dbReference type="RefSeq" id="XP_018581253.1">
    <property type="nucleotide sequence ID" value="XM_018725737.1"/>
</dbReference>
<dbReference type="SUPFAM" id="SSF52540">
    <property type="entry name" value="P-loop containing nucleoside triphosphate hydrolases"/>
    <property type="match status" value="1"/>
</dbReference>
<dbReference type="GO" id="GO:0005524">
    <property type="term" value="F:ATP binding"/>
    <property type="evidence" value="ECO:0007669"/>
    <property type="project" value="UniProtKB-KW"/>
</dbReference>
<dbReference type="Pfam" id="PF13765">
    <property type="entry name" value="PRY"/>
    <property type="match status" value="1"/>
</dbReference>
<dbReference type="CDD" id="cd16040">
    <property type="entry name" value="SPRY_PRY_SNTX"/>
    <property type="match status" value="1"/>
</dbReference>
<dbReference type="Ensembl" id="ENSSFOT00015005875.2">
    <property type="protein sequence ID" value="ENSSFOP00015005780.2"/>
    <property type="gene ID" value="ENSSFOG00015003721.2"/>
</dbReference>
<evidence type="ECO:0000256" key="3">
    <source>
        <dbReference type="ARBA" id="ARBA00022614"/>
    </source>
</evidence>
<dbReference type="Gene3D" id="3.40.50.300">
    <property type="entry name" value="P-loop containing nucleotide triphosphate hydrolases"/>
    <property type="match status" value="1"/>
</dbReference>
<evidence type="ECO:0000256" key="7">
    <source>
        <dbReference type="SAM" id="MobiDB-lite"/>
    </source>
</evidence>
<dbReference type="SMART" id="SM00589">
    <property type="entry name" value="PRY"/>
    <property type="match status" value="1"/>
</dbReference>
<dbReference type="InterPro" id="IPR041075">
    <property type="entry name" value="NOD1/2_WH"/>
</dbReference>
<evidence type="ECO:0000256" key="1">
    <source>
        <dbReference type="ARBA" id="ARBA00004496"/>
    </source>
</evidence>
<dbReference type="SMART" id="SM00368">
    <property type="entry name" value="LRR_RI"/>
    <property type="match status" value="7"/>
</dbReference>
<reference evidence="10 11" key="1">
    <citation type="submission" date="2019-04" db="EMBL/GenBank/DDBJ databases">
        <authorList>
            <consortium name="Wellcome Sanger Institute Data Sharing"/>
        </authorList>
    </citation>
    <scope>NUCLEOTIDE SEQUENCE [LARGE SCALE GENOMIC DNA]</scope>
</reference>
<dbReference type="PROSITE" id="PS50188">
    <property type="entry name" value="B302_SPRY"/>
    <property type="match status" value="1"/>
</dbReference>
<dbReference type="SMART" id="SM00449">
    <property type="entry name" value="SPRY"/>
    <property type="match status" value="1"/>
</dbReference>
<dbReference type="InterPro" id="IPR001611">
    <property type="entry name" value="Leu-rich_rpt"/>
</dbReference>
<evidence type="ECO:0000256" key="2">
    <source>
        <dbReference type="ARBA" id="ARBA00022490"/>
    </source>
</evidence>
<dbReference type="InterPro" id="IPR001870">
    <property type="entry name" value="B30.2/SPRY"/>
</dbReference>
<evidence type="ECO:0000259" key="9">
    <source>
        <dbReference type="PROSITE" id="PS50837"/>
    </source>
</evidence>
<evidence type="ECO:0000259" key="8">
    <source>
        <dbReference type="PROSITE" id="PS50188"/>
    </source>
</evidence>
<dbReference type="InterPro" id="IPR007111">
    <property type="entry name" value="NACHT_NTPase"/>
</dbReference>
<dbReference type="Pfam" id="PF13516">
    <property type="entry name" value="LRR_6"/>
    <property type="match status" value="4"/>
</dbReference>
<dbReference type="Gene3D" id="3.80.10.10">
    <property type="entry name" value="Ribonuclease Inhibitor"/>
    <property type="match status" value="2"/>
</dbReference>
<dbReference type="SMART" id="SM01288">
    <property type="entry name" value="FISNA"/>
    <property type="match status" value="1"/>
</dbReference>
<keyword evidence="11" id="KW-1185">Reference proteome</keyword>
<keyword evidence="2" id="KW-0963">Cytoplasm</keyword>
<dbReference type="Proteomes" id="UP000694397">
    <property type="component" value="Chromosome 22"/>
</dbReference>
<dbReference type="InterPro" id="IPR013320">
    <property type="entry name" value="ConA-like_dom_sf"/>
</dbReference>
<keyword evidence="6" id="KW-0067">ATP-binding</keyword>
<dbReference type="KEGG" id="sfm:108918466"/>
<dbReference type="PROSITE" id="PS51450">
    <property type="entry name" value="LRR"/>
    <property type="match status" value="1"/>
</dbReference>
<dbReference type="SUPFAM" id="SSF49899">
    <property type="entry name" value="Concanavalin A-like lectins/glucanases"/>
    <property type="match status" value="1"/>
</dbReference>